<evidence type="ECO:0000313" key="4">
    <source>
        <dbReference type="Proteomes" id="UP000237000"/>
    </source>
</evidence>
<dbReference type="EMBL" id="JXTC01000017">
    <property type="protein sequence ID" value="PON99776.1"/>
    <property type="molecule type" value="Genomic_DNA"/>
</dbReference>
<dbReference type="InterPro" id="IPR036047">
    <property type="entry name" value="F-box-like_dom_sf"/>
</dbReference>
<feature type="domain" description="F-box" evidence="2">
    <location>
        <begin position="12"/>
        <end position="45"/>
    </location>
</feature>
<dbReference type="SUPFAM" id="SSF117281">
    <property type="entry name" value="Kelch motif"/>
    <property type="match status" value="1"/>
</dbReference>
<dbReference type="OrthoDB" id="5314306at2759"/>
<dbReference type="Gene3D" id="1.20.1280.50">
    <property type="match status" value="1"/>
</dbReference>
<dbReference type="AlphaFoldDB" id="A0A2P5FPT0"/>
<dbReference type="InterPro" id="IPR050796">
    <property type="entry name" value="SCF_F-box_component"/>
</dbReference>
<dbReference type="InterPro" id="IPR006527">
    <property type="entry name" value="F-box-assoc_dom_typ1"/>
</dbReference>
<dbReference type="InterPro" id="IPR001810">
    <property type="entry name" value="F-box_dom"/>
</dbReference>
<dbReference type="PANTHER" id="PTHR31672:SF13">
    <property type="entry name" value="F-BOX PROTEIN CPR30-LIKE"/>
    <property type="match status" value="1"/>
</dbReference>
<accession>A0A2P5FPT0</accession>
<evidence type="ECO:0000313" key="3">
    <source>
        <dbReference type="EMBL" id="PON99776.1"/>
    </source>
</evidence>
<dbReference type="PANTHER" id="PTHR31672">
    <property type="entry name" value="BNACNNG10540D PROTEIN"/>
    <property type="match status" value="1"/>
</dbReference>
<evidence type="ECO:0000259" key="2">
    <source>
        <dbReference type="Pfam" id="PF12937"/>
    </source>
</evidence>
<dbReference type="Pfam" id="PF07734">
    <property type="entry name" value="FBA_1"/>
    <property type="match status" value="1"/>
</dbReference>
<feature type="domain" description="F-box associated beta-propeller type 1" evidence="1">
    <location>
        <begin position="111"/>
        <end position="301"/>
    </location>
</feature>
<gene>
    <name evidence="3" type="ORF">TorRG33x02_045410</name>
</gene>
<dbReference type="STRING" id="63057.A0A2P5FPT0"/>
<reference evidence="4" key="1">
    <citation type="submission" date="2016-06" db="EMBL/GenBank/DDBJ databases">
        <title>Parallel loss of symbiosis genes in relatives of nitrogen-fixing non-legume Parasponia.</title>
        <authorList>
            <person name="Van Velzen R."/>
            <person name="Holmer R."/>
            <person name="Bu F."/>
            <person name="Rutten L."/>
            <person name="Van Zeijl A."/>
            <person name="Liu W."/>
            <person name="Santuari L."/>
            <person name="Cao Q."/>
            <person name="Sharma T."/>
            <person name="Shen D."/>
            <person name="Roswanjaya Y."/>
            <person name="Wardhani T."/>
            <person name="Kalhor M.S."/>
            <person name="Jansen J."/>
            <person name="Van den Hoogen J."/>
            <person name="Gungor B."/>
            <person name="Hartog M."/>
            <person name="Hontelez J."/>
            <person name="Verver J."/>
            <person name="Yang W.-C."/>
            <person name="Schijlen E."/>
            <person name="Repin R."/>
            <person name="Schilthuizen M."/>
            <person name="Schranz E."/>
            <person name="Heidstra R."/>
            <person name="Miyata K."/>
            <person name="Fedorova E."/>
            <person name="Kohlen W."/>
            <person name="Bisseling T."/>
            <person name="Smit S."/>
            <person name="Geurts R."/>
        </authorList>
    </citation>
    <scope>NUCLEOTIDE SEQUENCE [LARGE SCALE GENOMIC DNA]</scope>
    <source>
        <strain evidence="4">cv. RG33-2</strain>
    </source>
</reference>
<evidence type="ECO:0000259" key="1">
    <source>
        <dbReference type="Pfam" id="PF07734"/>
    </source>
</evidence>
<protein>
    <submittedName>
        <fullName evidence="3">F-box domain containing protein</fullName>
    </submittedName>
</protein>
<dbReference type="InParanoid" id="A0A2P5FPT0"/>
<organism evidence="3 4">
    <name type="scientific">Trema orientale</name>
    <name type="common">Charcoal tree</name>
    <name type="synonym">Celtis orientalis</name>
    <dbReference type="NCBI Taxonomy" id="63057"/>
    <lineage>
        <taxon>Eukaryota</taxon>
        <taxon>Viridiplantae</taxon>
        <taxon>Streptophyta</taxon>
        <taxon>Embryophyta</taxon>
        <taxon>Tracheophyta</taxon>
        <taxon>Spermatophyta</taxon>
        <taxon>Magnoliopsida</taxon>
        <taxon>eudicotyledons</taxon>
        <taxon>Gunneridae</taxon>
        <taxon>Pentapetalae</taxon>
        <taxon>rosids</taxon>
        <taxon>fabids</taxon>
        <taxon>Rosales</taxon>
        <taxon>Cannabaceae</taxon>
        <taxon>Trema</taxon>
    </lineage>
</organism>
<dbReference type="Pfam" id="PF12937">
    <property type="entry name" value="F-box-like"/>
    <property type="match status" value="1"/>
</dbReference>
<dbReference type="Proteomes" id="UP000237000">
    <property type="component" value="Unassembled WGS sequence"/>
</dbReference>
<name>A0A2P5FPT0_TREOI</name>
<proteinExistence type="predicted"/>
<dbReference type="SUPFAM" id="SSF81383">
    <property type="entry name" value="F-box domain"/>
    <property type="match status" value="1"/>
</dbReference>
<comment type="caution">
    <text evidence="3">The sequence shown here is derived from an EMBL/GenBank/DDBJ whole genome shotgun (WGS) entry which is preliminary data.</text>
</comment>
<dbReference type="NCBIfam" id="TIGR01640">
    <property type="entry name" value="F_box_assoc_1"/>
    <property type="match status" value="1"/>
</dbReference>
<dbReference type="InterPro" id="IPR017451">
    <property type="entry name" value="F-box-assoc_interact_dom"/>
</dbReference>
<dbReference type="InterPro" id="IPR015915">
    <property type="entry name" value="Kelch-typ_b-propeller"/>
</dbReference>
<keyword evidence="4" id="KW-1185">Reference proteome</keyword>
<sequence length="371" mass="43347">MDGIGEAIFPYHLPDELVVKIFSLLPPENLVQAKCVGHSWYYHINHLIKDPSFIAQHLKNSSSTKYIVIRQEQALSLLTMLNNDRGNGEIRYETEDFSSRFVSRERYARDYYLRYHCNGIFCMHHELLRVFTLFNPSIKELRKLPPPSITDCWHPGIVGFGYDQRTNDYKIINIALDRFLSSRAEVYRMSSDSWMEIELPVETPCAAEARFTAYCQGVFYCESSSETTNMLVSFDMSEEVFRTILFPQDRLTAETSFECVNVWNESLTLFLSNKDRPLSIEMWVLNTLDSTWYRHLTFERQFINVRPFKFHTDDELVMMSSIGGNSDGEEPLISYACYNINSQRFRPLINVEGAIEYWDFSFTKSLVPVEQ</sequence>